<protein>
    <recommendedName>
        <fullName evidence="5">Glutathione S-transferase</fullName>
    </recommendedName>
</protein>
<evidence type="ECO:0000313" key="4">
    <source>
        <dbReference type="Proteomes" id="UP001489004"/>
    </source>
</evidence>
<keyword evidence="4" id="KW-1185">Reference proteome</keyword>
<dbReference type="InterPro" id="IPR004045">
    <property type="entry name" value="Glutathione_S-Trfase_N"/>
</dbReference>
<dbReference type="SFLD" id="SFLDS00019">
    <property type="entry name" value="Glutathione_Transferase_(cytos"/>
    <property type="match status" value="1"/>
</dbReference>
<dbReference type="InterPro" id="IPR050983">
    <property type="entry name" value="GST_Omega/HSP26"/>
</dbReference>
<organism evidence="3 4">
    <name type="scientific">[Myrmecia] bisecta</name>
    <dbReference type="NCBI Taxonomy" id="41462"/>
    <lineage>
        <taxon>Eukaryota</taxon>
        <taxon>Viridiplantae</taxon>
        <taxon>Chlorophyta</taxon>
        <taxon>core chlorophytes</taxon>
        <taxon>Trebouxiophyceae</taxon>
        <taxon>Trebouxiales</taxon>
        <taxon>Trebouxiaceae</taxon>
        <taxon>Myrmecia</taxon>
    </lineage>
</organism>
<comment type="caution">
    <text evidence="3">The sequence shown here is derived from an EMBL/GenBank/DDBJ whole genome shotgun (WGS) entry which is preliminary data.</text>
</comment>
<reference evidence="3 4" key="1">
    <citation type="journal article" date="2024" name="Nat. Commun.">
        <title>Phylogenomics reveals the evolutionary origins of lichenization in chlorophyte algae.</title>
        <authorList>
            <person name="Puginier C."/>
            <person name="Libourel C."/>
            <person name="Otte J."/>
            <person name="Skaloud P."/>
            <person name="Haon M."/>
            <person name="Grisel S."/>
            <person name="Petersen M."/>
            <person name="Berrin J.G."/>
            <person name="Delaux P.M."/>
            <person name="Dal Grande F."/>
            <person name="Keller J."/>
        </authorList>
    </citation>
    <scope>NUCLEOTIDE SEQUENCE [LARGE SCALE GENOMIC DNA]</scope>
    <source>
        <strain evidence="3 4">SAG 2043</strain>
    </source>
</reference>
<name>A0AAW1QU21_9CHLO</name>
<dbReference type="Pfam" id="PF13409">
    <property type="entry name" value="GST_N_2"/>
    <property type="match status" value="1"/>
</dbReference>
<dbReference type="SUPFAM" id="SSF47616">
    <property type="entry name" value="GST C-terminal domain-like"/>
    <property type="match status" value="1"/>
</dbReference>
<feature type="domain" description="GST C-terminal" evidence="2">
    <location>
        <begin position="112"/>
        <end position="234"/>
    </location>
</feature>
<dbReference type="PANTHER" id="PTHR43968">
    <property type="match status" value="1"/>
</dbReference>
<dbReference type="PROSITE" id="PS50405">
    <property type="entry name" value="GST_CTER"/>
    <property type="match status" value="1"/>
</dbReference>
<dbReference type="Pfam" id="PF13410">
    <property type="entry name" value="GST_C_2"/>
    <property type="match status" value="1"/>
</dbReference>
<dbReference type="EMBL" id="JALJOR010000002">
    <property type="protein sequence ID" value="KAK9824676.1"/>
    <property type="molecule type" value="Genomic_DNA"/>
</dbReference>
<dbReference type="AlphaFoldDB" id="A0AAW1QU21"/>
<dbReference type="InterPro" id="IPR040079">
    <property type="entry name" value="Glutathione_S-Trfase"/>
</dbReference>
<dbReference type="InterPro" id="IPR036282">
    <property type="entry name" value="Glutathione-S-Trfase_C_sf"/>
</dbReference>
<dbReference type="Proteomes" id="UP001489004">
    <property type="component" value="Unassembled WGS sequence"/>
</dbReference>
<dbReference type="SFLD" id="SFLDG00358">
    <property type="entry name" value="Main_(cytGST)"/>
    <property type="match status" value="1"/>
</dbReference>
<evidence type="ECO:0000313" key="3">
    <source>
        <dbReference type="EMBL" id="KAK9824676.1"/>
    </source>
</evidence>
<feature type="domain" description="GST N-terminal" evidence="1">
    <location>
        <begin position="15"/>
        <end position="107"/>
    </location>
</feature>
<dbReference type="InterPro" id="IPR036249">
    <property type="entry name" value="Thioredoxin-like_sf"/>
</dbReference>
<evidence type="ECO:0000259" key="1">
    <source>
        <dbReference type="PROSITE" id="PS50404"/>
    </source>
</evidence>
<dbReference type="PANTHER" id="PTHR43968:SF6">
    <property type="entry name" value="GLUTATHIONE S-TRANSFERASE OMEGA"/>
    <property type="match status" value="1"/>
</dbReference>
<dbReference type="InterPro" id="IPR010987">
    <property type="entry name" value="Glutathione-S-Trfase_C-like"/>
</dbReference>
<evidence type="ECO:0000259" key="2">
    <source>
        <dbReference type="PROSITE" id="PS50405"/>
    </source>
</evidence>
<accession>A0AAW1QU21</accession>
<dbReference type="PROSITE" id="PS50404">
    <property type="entry name" value="GST_NTER"/>
    <property type="match status" value="1"/>
</dbReference>
<dbReference type="GO" id="GO:0005737">
    <property type="term" value="C:cytoplasm"/>
    <property type="evidence" value="ECO:0007669"/>
    <property type="project" value="TreeGrafter"/>
</dbReference>
<sequence>MAASAATPPDFGSETGLHLFVAWYCPFAQRTWIAANEKGIPYKLHEMAVRDDKGSWGLPKPKPDWFLRLNPQGAVPVLAYQEEDTVHNIYESLICNEFLDEMAAEPALMPPHPAVKARARLIVDRFGQKIVPLFYRLLLAQEPTAQGEVAAQLASELTKLEGMVDSAGPFLMGSNFTLVDCAVLPFLIRFPVLKHFRGFELPAECERLAAWYKLAVQRPTVKATMVVPEPGADYAKELQGTYQKYADNTVNS</sequence>
<dbReference type="SUPFAM" id="SSF52833">
    <property type="entry name" value="Thioredoxin-like"/>
    <property type="match status" value="1"/>
</dbReference>
<dbReference type="Gene3D" id="1.20.1050.10">
    <property type="match status" value="1"/>
</dbReference>
<proteinExistence type="predicted"/>
<evidence type="ECO:0008006" key="5">
    <source>
        <dbReference type="Google" id="ProtNLM"/>
    </source>
</evidence>
<gene>
    <name evidence="3" type="ORF">WJX72_012280</name>
</gene>
<dbReference type="Gene3D" id="3.40.30.10">
    <property type="entry name" value="Glutaredoxin"/>
    <property type="match status" value="1"/>
</dbReference>